<sequence>MEREPSASEAAPAAAALFAWGANSYGQLGLGHKEDVLLPQQLNDFCKPECIRRITGGGGHSAVVTGPSLAVLSNRWPVAGILPLFSQKVVKFCHVDPTPLASWGFLMALEDVWFPRPLSS</sequence>
<accession>A0A7F8Q4R4</accession>
<dbReference type="Proteomes" id="UP000245341">
    <property type="component" value="Unplaced"/>
</dbReference>
<dbReference type="Pfam" id="PF00415">
    <property type="entry name" value="RCC1"/>
    <property type="match status" value="1"/>
</dbReference>
<evidence type="ECO:0000313" key="3">
    <source>
        <dbReference type="RefSeq" id="XP_030876257.1"/>
    </source>
</evidence>
<dbReference type="RefSeq" id="XP_030876257.1">
    <property type="nucleotide sequence ID" value="XM_031020397.1"/>
</dbReference>
<dbReference type="InterPro" id="IPR009091">
    <property type="entry name" value="RCC1/BLIP-II"/>
</dbReference>
<keyword evidence="2" id="KW-1185">Reference proteome</keyword>
<gene>
    <name evidence="3" type="primary">SERGEF</name>
</gene>
<dbReference type="CTD" id="26297"/>
<dbReference type="SUPFAM" id="SSF50985">
    <property type="entry name" value="RCC1/BLIP-II"/>
    <property type="match status" value="1"/>
</dbReference>
<dbReference type="GeneID" id="102725773"/>
<dbReference type="AlphaFoldDB" id="A0A7F8Q4R4"/>
<dbReference type="KEGG" id="lww:102725773"/>
<evidence type="ECO:0000313" key="2">
    <source>
        <dbReference type="Proteomes" id="UP000245341"/>
    </source>
</evidence>
<evidence type="ECO:0000256" key="1">
    <source>
        <dbReference type="PROSITE-ProRule" id="PRU00235"/>
    </source>
</evidence>
<reference evidence="3" key="1">
    <citation type="submission" date="2025-08" db="UniProtKB">
        <authorList>
            <consortium name="RefSeq"/>
        </authorList>
    </citation>
    <scope>IDENTIFICATION</scope>
    <source>
        <tissue evidence="3">Liver</tissue>
    </source>
</reference>
<dbReference type="Gene3D" id="2.130.10.30">
    <property type="entry name" value="Regulator of chromosome condensation 1/beta-lactamase-inhibitor protein II"/>
    <property type="match status" value="1"/>
</dbReference>
<feature type="repeat" description="RCC1" evidence="1">
    <location>
        <begin position="15"/>
        <end position="67"/>
    </location>
</feature>
<dbReference type="OrthoDB" id="10256179at2759"/>
<proteinExistence type="predicted"/>
<dbReference type="InterPro" id="IPR000408">
    <property type="entry name" value="Reg_chr_condens"/>
</dbReference>
<name>A0A7F8Q4R4_LEPWE</name>
<dbReference type="PROSITE" id="PS50012">
    <property type="entry name" value="RCC1_3"/>
    <property type="match status" value="1"/>
</dbReference>
<protein>
    <submittedName>
        <fullName evidence="3">Secretion-regulating guanine nucleotide exchange factor</fullName>
    </submittedName>
</protein>
<organism evidence="2 3">
    <name type="scientific">Leptonychotes weddellii</name>
    <name type="common">Weddell seal</name>
    <name type="synonym">Otaria weddellii</name>
    <dbReference type="NCBI Taxonomy" id="9713"/>
    <lineage>
        <taxon>Eukaryota</taxon>
        <taxon>Metazoa</taxon>
        <taxon>Chordata</taxon>
        <taxon>Craniata</taxon>
        <taxon>Vertebrata</taxon>
        <taxon>Euteleostomi</taxon>
        <taxon>Mammalia</taxon>
        <taxon>Eutheria</taxon>
        <taxon>Laurasiatheria</taxon>
        <taxon>Carnivora</taxon>
        <taxon>Caniformia</taxon>
        <taxon>Pinnipedia</taxon>
        <taxon>Phocidae</taxon>
        <taxon>Monachinae</taxon>
        <taxon>Lobodontini</taxon>
        <taxon>Leptonychotes</taxon>
    </lineage>
</organism>